<dbReference type="GO" id="GO:0030435">
    <property type="term" value="P:sporulation resulting in formation of a cellular spore"/>
    <property type="evidence" value="ECO:0007669"/>
    <property type="project" value="InterPro"/>
</dbReference>
<feature type="transmembrane region" description="Helical" evidence="1">
    <location>
        <begin position="7"/>
        <end position="24"/>
    </location>
</feature>
<dbReference type="PANTHER" id="PTHR30032">
    <property type="entry name" value="N-ACETYLMURAMOYL-L-ALANINE AMIDASE-RELATED"/>
    <property type="match status" value="1"/>
</dbReference>
<protein>
    <submittedName>
        <fullName evidence="3">Possible amidase enhancer</fullName>
    </submittedName>
</protein>
<dbReference type="PANTHER" id="PTHR30032:SF4">
    <property type="entry name" value="AMIDASE ENHANCER"/>
    <property type="match status" value="1"/>
</dbReference>
<evidence type="ECO:0000313" key="3">
    <source>
        <dbReference type="EMBL" id="ABM73057.1"/>
    </source>
</evidence>
<dbReference type="STRING" id="167542.P9515_18501"/>
<dbReference type="EMBL" id="CP000552">
    <property type="protein sequence ID" value="ABM73057.1"/>
    <property type="molecule type" value="Genomic_DNA"/>
</dbReference>
<evidence type="ECO:0000256" key="1">
    <source>
        <dbReference type="SAM" id="Phobius"/>
    </source>
</evidence>
<dbReference type="InterPro" id="IPR013693">
    <property type="entry name" value="SpoIID/LytB_N"/>
</dbReference>
<dbReference type="AlphaFoldDB" id="A2BZ46"/>
<dbReference type="InterPro" id="IPR013486">
    <property type="entry name" value="SpoIID/LytB"/>
</dbReference>
<dbReference type="GeneID" id="60202013"/>
<dbReference type="KEGG" id="pmc:P9515_18501"/>
<keyword evidence="1" id="KW-0812">Transmembrane</keyword>
<proteinExistence type="predicted"/>
<dbReference type="InterPro" id="IPR051922">
    <property type="entry name" value="Bact_Sporulation_Assoc"/>
</dbReference>
<keyword evidence="1" id="KW-0472">Membrane</keyword>
<keyword evidence="1" id="KW-1133">Transmembrane helix</keyword>
<dbReference type="eggNOG" id="COG2385">
    <property type="taxonomic scope" value="Bacteria"/>
</dbReference>
<accession>A2BZ46</accession>
<name>A2BZ46_PROM5</name>
<organism evidence="3 4">
    <name type="scientific">Prochlorococcus marinus (strain MIT 9515)</name>
    <dbReference type="NCBI Taxonomy" id="167542"/>
    <lineage>
        <taxon>Bacteria</taxon>
        <taxon>Bacillati</taxon>
        <taxon>Cyanobacteriota</taxon>
        <taxon>Cyanophyceae</taxon>
        <taxon>Synechococcales</taxon>
        <taxon>Prochlorococcaceae</taxon>
        <taxon>Prochlorococcus</taxon>
    </lineage>
</organism>
<evidence type="ECO:0000313" key="4">
    <source>
        <dbReference type="Proteomes" id="UP000001589"/>
    </source>
</evidence>
<dbReference type="OrthoDB" id="501259at2"/>
<reference evidence="3 4" key="1">
    <citation type="journal article" date="2007" name="PLoS Genet.">
        <title>Patterns and implications of gene gain and loss in the evolution of Prochlorococcus.</title>
        <authorList>
            <person name="Kettler G.C."/>
            <person name="Martiny A.C."/>
            <person name="Huang K."/>
            <person name="Zucker J."/>
            <person name="Coleman M.L."/>
            <person name="Rodrigue S."/>
            <person name="Chen F."/>
            <person name="Lapidus A."/>
            <person name="Ferriera S."/>
            <person name="Johnson J."/>
            <person name="Steglich C."/>
            <person name="Church G.M."/>
            <person name="Richardson P."/>
            <person name="Chisholm S.W."/>
        </authorList>
    </citation>
    <scope>NUCLEOTIDE SEQUENCE [LARGE SCALE GENOMIC DNA]</scope>
    <source>
        <strain evidence="3 4">MIT 9515</strain>
    </source>
</reference>
<dbReference type="GO" id="GO:0030288">
    <property type="term" value="C:outer membrane-bounded periplasmic space"/>
    <property type="evidence" value="ECO:0007669"/>
    <property type="project" value="TreeGrafter"/>
</dbReference>
<dbReference type="Proteomes" id="UP000001589">
    <property type="component" value="Chromosome"/>
</dbReference>
<dbReference type="NCBIfam" id="TIGR02669">
    <property type="entry name" value="SpoIID_LytB"/>
    <property type="match status" value="1"/>
</dbReference>
<gene>
    <name evidence="3" type="ordered locus">P9515_18501</name>
</gene>
<dbReference type="RefSeq" id="WP_011821142.1">
    <property type="nucleotide sequence ID" value="NC_008817.1"/>
</dbReference>
<evidence type="ECO:0000259" key="2">
    <source>
        <dbReference type="Pfam" id="PF08486"/>
    </source>
</evidence>
<feature type="domain" description="Sporulation stage II protein D amidase enhancer LytB N-terminal" evidence="2">
    <location>
        <begin position="214"/>
        <end position="303"/>
    </location>
</feature>
<sequence>MLRRFNFLHIIYSCYLLCCITPIFKINLYAKESLKINLTEELKKGNFLIGLKQYLGANTDSFFEKQNITFITNKNFITLHSSNGLKYKSKKINILFKKIPLKTPVVIERIVFGPFASFESAQRKAKNLKEKGYEALVAYPKNWEVWIPISKNVPNKLNYKIFKKSYSSKIVPFLISEYSQKQLQGPIFLSSSDEIRINDINFGKKFYLAKDSYGTWTLIQKIKFDDYLKGVLPYEIGSNSPLEALKAQAVIARTWALYNSERFNIDNYHLCISTQCQVYKPPNIKYKNVNKAIIDTSNLIITYKNKPINSFYHGSNGGLSASASESWQIKDYRYLNAMIDGLDPLKKTFKLPIKTGDELNKFLDFADEKVYGDRHSLYRWQKKVSSEIIQNNLINNQLIKEKADLVNLNIIERGSSGRVIKLEIKLKNVQKPIVLIKDDIRRILSFLPSNLFIINKLNDNLWLFKGGGFGHGVGLSQSGAIEMAKLGFTYEQILNHYYQGTKIKKIEILSH</sequence>
<dbReference type="HOGENOM" id="CLU_036694_0_0_3"/>
<dbReference type="Pfam" id="PF08486">
    <property type="entry name" value="SpoIID"/>
    <property type="match status" value="1"/>
</dbReference>